<keyword evidence="3" id="KW-1185">Reference proteome</keyword>
<evidence type="ECO:0000313" key="3">
    <source>
        <dbReference type="Proteomes" id="UP000271974"/>
    </source>
</evidence>
<protein>
    <submittedName>
        <fullName evidence="2">Uncharacterized protein</fullName>
    </submittedName>
</protein>
<feature type="coiled-coil region" evidence="1">
    <location>
        <begin position="121"/>
        <end position="269"/>
    </location>
</feature>
<reference evidence="2 3" key="1">
    <citation type="submission" date="2019-01" db="EMBL/GenBank/DDBJ databases">
        <title>A draft genome assembly of the solar-powered sea slug Elysia chlorotica.</title>
        <authorList>
            <person name="Cai H."/>
            <person name="Li Q."/>
            <person name="Fang X."/>
            <person name="Li J."/>
            <person name="Curtis N.E."/>
            <person name="Altenburger A."/>
            <person name="Shibata T."/>
            <person name="Feng M."/>
            <person name="Maeda T."/>
            <person name="Schwartz J.A."/>
            <person name="Shigenobu S."/>
            <person name="Lundholm N."/>
            <person name="Nishiyama T."/>
            <person name="Yang H."/>
            <person name="Hasebe M."/>
            <person name="Li S."/>
            <person name="Pierce S.K."/>
            <person name="Wang J."/>
        </authorList>
    </citation>
    <scope>NUCLEOTIDE SEQUENCE [LARGE SCALE GENOMIC DNA]</scope>
    <source>
        <strain evidence="2">EC2010</strain>
        <tissue evidence="2">Whole organism of an adult</tissue>
    </source>
</reference>
<dbReference type="AlphaFoldDB" id="A0A3S0ZCR3"/>
<keyword evidence="1" id="KW-0175">Coiled coil</keyword>
<feature type="coiled-coil region" evidence="1">
    <location>
        <begin position="309"/>
        <end position="406"/>
    </location>
</feature>
<comment type="caution">
    <text evidence="2">The sequence shown here is derived from an EMBL/GenBank/DDBJ whole genome shotgun (WGS) entry which is preliminary data.</text>
</comment>
<organism evidence="2 3">
    <name type="scientific">Elysia chlorotica</name>
    <name type="common">Eastern emerald elysia</name>
    <name type="synonym">Sea slug</name>
    <dbReference type="NCBI Taxonomy" id="188477"/>
    <lineage>
        <taxon>Eukaryota</taxon>
        <taxon>Metazoa</taxon>
        <taxon>Spiralia</taxon>
        <taxon>Lophotrochozoa</taxon>
        <taxon>Mollusca</taxon>
        <taxon>Gastropoda</taxon>
        <taxon>Heterobranchia</taxon>
        <taxon>Euthyneura</taxon>
        <taxon>Panpulmonata</taxon>
        <taxon>Sacoglossa</taxon>
        <taxon>Placobranchoidea</taxon>
        <taxon>Plakobranchidae</taxon>
        <taxon>Elysia</taxon>
    </lineage>
</organism>
<evidence type="ECO:0000313" key="2">
    <source>
        <dbReference type="EMBL" id="RUS74733.1"/>
    </source>
</evidence>
<name>A0A3S0ZCR3_ELYCH</name>
<proteinExistence type="predicted"/>
<dbReference type="Proteomes" id="UP000271974">
    <property type="component" value="Unassembled WGS sequence"/>
</dbReference>
<dbReference type="STRING" id="188477.A0A3S0ZCR3"/>
<accession>A0A3S0ZCR3</accession>
<dbReference type="OrthoDB" id="6923473at2759"/>
<feature type="coiled-coil region" evidence="1">
    <location>
        <begin position="432"/>
        <end position="563"/>
    </location>
</feature>
<gene>
    <name evidence="2" type="ORF">EGW08_017507</name>
</gene>
<dbReference type="EMBL" id="RQTK01000804">
    <property type="protein sequence ID" value="RUS74733.1"/>
    <property type="molecule type" value="Genomic_DNA"/>
</dbReference>
<sequence>MDDEDVEGIFNLISTDDVNPDQVRIQKAKVDAESNIADNVIKNDQNPATMASQPLPGMAAIVYSNGKKRKLDPESTKSSLADRLRDNSAPEFTKASLADRLWENFGDNSAQNIRDNFQNIAVNRKKEIAALKEDVKKLELQIKDEQTKNAEYTKKNQELQDQLSKRLEESELSHQDLQNKLSKTQNELRNKISEEEIKNAECTNKNQELQNQIHELRNANTQLTKEFNDNKTKNVECMNQNQKLQEDKLQFVEKEKEVLTARFEWLNEKFKESEMRENEYFENWKKVSKNNTELESQITAINNDGAQCTAVFQNKIGELNGEIKNLEKEIQTLKANDAILKSLHQELDGNHNELKEKFKESEMRKNEQEDILQSVKKEKEVLTARFEGLNERFKESELRKNEYLEKWKIVSKKNAELENEITAINNDGAQTTTVFKNKISELREQNEKLEADLQFLKNNDAVLKSLHQELDGNYNELNENFQKSEIEKNKYIEKWRKVNEEKEELTQALQGQSHKLGSCEREKQELEKKVQKLEQERAKLASCENEKQELKKELNDLYQARNADSQLIDKGIE</sequence>
<evidence type="ECO:0000256" key="1">
    <source>
        <dbReference type="SAM" id="Coils"/>
    </source>
</evidence>